<proteinExistence type="predicted"/>
<reference evidence="4" key="1">
    <citation type="submission" date="2016-11" db="EMBL/GenBank/DDBJ databases">
        <authorList>
            <person name="Varghese N."/>
            <person name="Submissions S."/>
        </authorList>
    </citation>
    <scope>NUCLEOTIDE SEQUENCE [LARGE SCALE GENOMIC DNA]</scope>
    <source>
        <strain evidence="4">USBA-503</strain>
    </source>
</reference>
<gene>
    <name evidence="3" type="ORF">SAMN05443507_10142</name>
</gene>
<dbReference type="RefSeq" id="WP_072872559.1">
    <property type="nucleotide sequence ID" value="NZ_FRAF01000001.1"/>
</dbReference>
<dbReference type="STRING" id="1830138.SAMN05443507_10142"/>
<accession>A0A1M6JT33</accession>
<feature type="chain" id="PRO_5012770891" evidence="2">
    <location>
        <begin position="26"/>
        <end position="281"/>
    </location>
</feature>
<evidence type="ECO:0000313" key="3">
    <source>
        <dbReference type="EMBL" id="SHJ49811.1"/>
    </source>
</evidence>
<evidence type="ECO:0000313" key="4">
    <source>
        <dbReference type="Proteomes" id="UP000184016"/>
    </source>
</evidence>
<sequence>MMKKKTIGLAAAVATLAFSGITAYADGSNHFQSQYEANSKTEASLWSQVQSNSSNTSVNQLISTVSDLNTQINTLYNTEQNLENDKSTLDSFHFSLPQQQQELKQLNEQRMKILIKSDSAWKLVVAYWQAMHVVGRNFINFHPPMPPRGPKGPHGPIAAPLQQFIQARNQFTDTFSTGWGNMSAYNLLKLAIQEHNQTQKQLWKIDEKIAELKHDDLGNFKQPLNDAIPQLQATILHLQKTEISYTKLIIEMQSESTSSTTYGNSSDGVTITSVNSSTVQS</sequence>
<name>A0A1M6JT33_9BACL</name>
<evidence type="ECO:0000256" key="1">
    <source>
        <dbReference type="SAM" id="Coils"/>
    </source>
</evidence>
<dbReference type="EMBL" id="FRAF01000001">
    <property type="protein sequence ID" value="SHJ49811.1"/>
    <property type="molecule type" value="Genomic_DNA"/>
</dbReference>
<keyword evidence="4" id="KW-1185">Reference proteome</keyword>
<keyword evidence="2" id="KW-0732">Signal</keyword>
<dbReference type="AlphaFoldDB" id="A0A1M6JT33"/>
<keyword evidence="1" id="KW-0175">Coiled coil</keyword>
<protein>
    <submittedName>
        <fullName evidence="3">Uncharacterized protein</fullName>
    </submittedName>
</protein>
<feature type="signal peptide" evidence="2">
    <location>
        <begin position="1"/>
        <end position="25"/>
    </location>
</feature>
<feature type="coiled-coil region" evidence="1">
    <location>
        <begin position="65"/>
        <end position="116"/>
    </location>
</feature>
<evidence type="ECO:0000256" key="2">
    <source>
        <dbReference type="SAM" id="SignalP"/>
    </source>
</evidence>
<dbReference type="Proteomes" id="UP000184016">
    <property type="component" value="Unassembled WGS sequence"/>
</dbReference>
<organism evidence="3 4">
    <name type="scientific">Alicyclobacillus tolerans</name>
    <dbReference type="NCBI Taxonomy" id="90970"/>
    <lineage>
        <taxon>Bacteria</taxon>
        <taxon>Bacillati</taxon>
        <taxon>Bacillota</taxon>
        <taxon>Bacilli</taxon>
        <taxon>Bacillales</taxon>
        <taxon>Alicyclobacillaceae</taxon>
        <taxon>Alicyclobacillus</taxon>
    </lineage>
</organism>